<feature type="transmembrane region" description="Helical" evidence="1">
    <location>
        <begin position="6"/>
        <end position="23"/>
    </location>
</feature>
<sequence length="144" mass="16823">MFYLICAAPFIFMFIRFLLRMFGMQKQLKTALKGRSDPYVWPSTNYHRRPSVILDDGSQEIVLLRSNNIRVMPFKSITKFKMERDGNWRKITFYTTDKAYPAESVWLEQAQQADALMALLTVRLSGKEQEIIRGFGGIENMKVN</sequence>
<evidence type="ECO:0000313" key="2">
    <source>
        <dbReference type="EMBL" id="NUB03129.1"/>
    </source>
</evidence>
<keyword evidence="1" id="KW-0812">Transmembrane</keyword>
<keyword evidence="1" id="KW-1133">Transmembrane helix</keyword>
<protein>
    <submittedName>
        <fullName evidence="2">Uncharacterized protein</fullName>
    </submittedName>
</protein>
<evidence type="ECO:0000256" key="1">
    <source>
        <dbReference type="SAM" id="Phobius"/>
    </source>
</evidence>
<reference evidence="2 3" key="1">
    <citation type="submission" date="2019-10" db="EMBL/GenBank/DDBJ databases">
        <title>Genome sequence of Azospirillum melinis.</title>
        <authorList>
            <person name="Ambrosini A."/>
            <person name="Sant'Anna F.H."/>
            <person name="Cassan F.D."/>
            <person name="Souza E.M."/>
            <person name="Passaglia L.M.P."/>
        </authorList>
    </citation>
    <scope>NUCLEOTIDE SEQUENCE [LARGE SCALE GENOMIC DNA]</scope>
    <source>
        <strain evidence="2 3">TMCY0552</strain>
    </source>
</reference>
<gene>
    <name evidence="2" type="ORF">GBZ48_28270</name>
</gene>
<proteinExistence type="predicted"/>
<comment type="caution">
    <text evidence="2">The sequence shown here is derived from an EMBL/GenBank/DDBJ whole genome shotgun (WGS) entry which is preliminary data.</text>
</comment>
<keyword evidence="1" id="KW-0472">Membrane</keyword>
<accession>A0ABX2KTB2</accession>
<dbReference type="EMBL" id="WHOS01000055">
    <property type="protein sequence ID" value="NUB03129.1"/>
    <property type="molecule type" value="Genomic_DNA"/>
</dbReference>
<name>A0ABX2KTB2_9PROT</name>
<keyword evidence="3" id="KW-1185">Reference proteome</keyword>
<evidence type="ECO:0000313" key="3">
    <source>
        <dbReference type="Proteomes" id="UP000605086"/>
    </source>
</evidence>
<organism evidence="2 3">
    <name type="scientific">Azospirillum melinis</name>
    <dbReference type="NCBI Taxonomy" id="328839"/>
    <lineage>
        <taxon>Bacteria</taxon>
        <taxon>Pseudomonadati</taxon>
        <taxon>Pseudomonadota</taxon>
        <taxon>Alphaproteobacteria</taxon>
        <taxon>Rhodospirillales</taxon>
        <taxon>Azospirillaceae</taxon>
        <taxon>Azospirillum</taxon>
    </lineage>
</organism>
<dbReference type="RefSeq" id="WP_174474083.1">
    <property type="nucleotide sequence ID" value="NZ_JAGINN010000024.1"/>
</dbReference>
<dbReference type="Proteomes" id="UP000605086">
    <property type="component" value="Unassembled WGS sequence"/>
</dbReference>